<feature type="region of interest" description="Disordered" evidence="1">
    <location>
        <begin position="74"/>
        <end position="113"/>
    </location>
</feature>
<sequence length="128" mass="14436">MVFLSTCFSQALDGNPLLEELVDCEPEGILAGNQLDKERGGAQFKEGRQDCYVFDDAVGREGYELYMVRIGYQPGEEERTGYQPGEEERTGYQPGEEERTGYQPGEEERIGYQPSIFGGLFEYQPEIG</sequence>
<accession>A0A5J4VTA0</accession>
<protein>
    <submittedName>
        <fullName evidence="2">Uncharacterized protein</fullName>
    </submittedName>
</protein>
<dbReference type="AlphaFoldDB" id="A0A5J4VTA0"/>
<comment type="caution">
    <text evidence="2">The sequence shown here is derived from an EMBL/GenBank/DDBJ whole genome shotgun (WGS) entry which is preliminary data.</text>
</comment>
<organism evidence="2 3">
    <name type="scientific">Streblomastix strix</name>
    <dbReference type="NCBI Taxonomy" id="222440"/>
    <lineage>
        <taxon>Eukaryota</taxon>
        <taxon>Metamonada</taxon>
        <taxon>Preaxostyla</taxon>
        <taxon>Oxymonadida</taxon>
        <taxon>Streblomastigidae</taxon>
        <taxon>Streblomastix</taxon>
    </lineage>
</organism>
<name>A0A5J4VTA0_9EUKA</name>
<evidence type="ECO:0000256" key="1">
    <source>
        <dbReference type="SAM" id="MobiDB-lite"/>
    </source>
</evidence>
<evidence type="ECO:0000313" key="3">
    <source>
        <dbReference type="Proteomes" id="UP000324800"/>
    </source>
</evidence>
<dbReference type="EMBL" id="SNRW01005279">
    <property type="protein sequence ID" value="KAA6385406.1"/>
    <property type="molecule type" value="Genomic_DNA"/>
</dbReference>
<evidence type="ECO:0000313" key="2">
    <source>
        <dbReference type="EMBL" id="KAA6385406.1"/>
    </source>
</evidence>
<dbReference type="Proteomes" id="UP000324800">
    <property type="component" value="Unassembled WGS sequence"/>
</dbReference>
<reference evidence="2 3" key="1">
    <citation type="submission" date="2019-03" db="EMBL/GenBank/DDBJ databases">
        <title>Single cell metagenomics reveals metabolic interactions within the superorganism composed of flagellate Streblomastix strix and complex community of Bacteroidetes bacteria on its surface.</title>
        <authorList>
            <person name="Treitli S.C."/>
            <person name="Kolisko M."/>
            <person name="Husnik F."/>
            <person name="Keeling P."/>
            <person name="Hampl V."/>
        </authorList>
    </citation>
    <scope>NUCLEOTIDE SEQUENCE [LARGE SCALE GENOMIC DNA]</scope>
    <source>
        <strain evidence="2">ST1C</strain>
    </source>
</reference>
<gene>
    <name evidence="2" type="ORF">EZS28_019066</name>
</gene>
<feature type="compositionally biased region" description="Basic and acidic residues" evidence="1">
    <location>
        <begin position="76"/>
        <end position="110"/>
    </location>
</feature>
<proteinExistence type="predicted"/>